<dbReference type="EMBL" id="CP049266">
    <property type="protein sequence ID" value="QPH91522.1"/>
    <property type="molecule type" value="Genomic_DNA"/>
</dbReference>
<dbReference type="Proteomes" id="UP000594404">
    <property type="component" value="Chromosome"/>
</dbReference>
<feature type="signal peptide" evidence="1">
    <location>
        <begin position="1"/>
        <end position="21"/>
    </location>
</feature>
<sequence>MKVLNLALLCAVAGLLSGCVAPQFEPKPLSPNSKGIAMVNSTPYSCKVLGEAEGSDEANGRINPAIERLRQGAINDLKNEAVEIVGLHKRVVLYIIKEEALCYWLFEGIKACPVGSSSALGYRVRAQIFDCGDKN</sequence>
<dbReference type="PROSITE" id="PS51257">
    <property type="entry name" value="PROKAR_LIPOPROTEIN"/>
    <property type="match status" value="1"/>
</dbReference>
<evidence type="ECO:0000313" key="3">
    <source>
        <dbReference type="EMBL" id="QPH91522.1"/>
    </source>
</evidence>
<evidence type="ECO:0000313" key="2">
    <source>
        <dbReference type="EMBL" id="AVX43690.1"/>
    </source>
</evidence>
<reference evidence="4 5" key="1">
    <citation type="journal article" date="2018" name="Emerg. Microbes Infect.">
        <title>Genomic analysis of oral Campylobacter concisus strains identified a potential bacterial molecular marker associated with active Crohn's disease.</title>
        <authorList>
            <person name="Liu F."/>
            <person name="Ma R."/>
            <person name="Tay C.Y.A."/>
            <person name="Octavia S."/>
            <person name="Lan R."/>
            <person name="Chung H.K.L."/>
            <person name="Riordan S.M."/>
            <person name="Grimm M.C."/>
            <person name="Leong R.W."/>
            <person name="Tanaka M.M."/>
            <person name="Connor S."/>
            <person name="Zhang L."/>
        </authorList>
    </citation>
    <scope>NUCLEOTIDE SEQUENCE [LARGE SCALE GENOMIC DNA]</scope>
    <source>
        <strain evidence="3 5">P1CDO3</strain>
        <strain evidence="2 4">P2CDO4</strain>
    </source>
</reference>
<proteinExistence type="predicted"/>
<dbReference type="Proteomes" id="UP000241854">
    <property type="component" value="Chromosome"/>
</dbReference>
<reference evidence="3" key="2">
    <citation type="submission" date="2020-02" db="EMBL/GenBank/DDBJ databases">
        <title>Analysis of Completed Campylobacter concisus Genomes Identified Genomospecies Features, Novel plasmids and Their Association with Severe Ulcerative Colitis.</title>
        <authorList>
            <person name="Zhang L."/>
        </authorList>
    </citation>
    <scope>NUCLEOTIDE SEQUENCE</scope>
    <source>
        <strain evidence="3">P1CDO3</strain>
    </source>
</reference>
<gene>
    <name evidence="2" type="ORF">CCS77_0629</name>
    <name evidence="3" type="ORF">CVT01_02940</name>
</gene>
<keyword evidence="1" id="KW-0732">Signal</keyword>
<dbReference type="RefSeq" id="WP_107714861.1">
    <property type="nucleotide sequence ID" value="NZ_CP021642.1"/>
</dbReference>
<protein>
    <submittedName>
        <fullName evidence="3">DUF4156 domain-containing protein</fullName>
    </submittedName>
</protein>
<evidence type="ECO:0000313" key="4">
    <source>
        <dbReference type="Proteomes" id="UP000241854"/>
    </source>
</evidence>
<organism evidence="2 4">
    <name type="scientific">Campylobacter concisus</name>
    <dbReference type="NCBI Taxonomy" id="199"/>
    <lineage>
        <taxon>Bacteria</taxon>
        <taxon>Pseudomonadati</taxon>
        <taxon>Campylobacterota</taxon>
        <taxon>Epsilonproteobacteria</taxon>
        <taxon>Campylobacterales</taxon>
        <taxon>Campylobacteraceae</taxon>
        <taxon>Campylobacter</taxon>
    </lineage>
</organism>
<accession>A0A2R4NZ35</accession>
<evidence type="ECO:0000313" key="5">
    <source>
        <dbReference type="Proteomes" id="UP000594404"/>
    </source>
</evidence>
<dbReference type="EMBL" id="CP021642">
    <property type="protein sequence ID" value="AVX43690.1"/>
    <property type="molecule type" value="Genomic_DNA"/>
</dbReference>
<evidence type="ECO:0000256" key="1">
    <source>
        <dbReference type="SAM" id="SignalP"/>
    </source>
</evidence>
<feature type="chain" id="PRO_5038226484" evidence="1">
    <location>
        <begin position="22"/>
        <end position="135"/>
    </location>
</feature>
<dbReference type="AlphaFoldDB" id="A0A2R4NZ35"/>
<name>A0A2R4NZ35_9BACT</name>